<sequence>MRILTCIGCNLAHKKLPVHVVFENDYVCCILDHDPYNEGHVLIVTKKHFEDMDELDAETASSCFQAASVISKAVKTLYKPDGITICQNGGVFSELSHFHMHIVPRYKQQAFAAFYLDDPFVNANLRNKLLKTQTDLKAAIQEINELI</sequence>
<dbReference type="RefSeq" id="WP_127736532.1">
    <property type="nucleotide sequence ID" value="NZ_RZTZ01000001.1"/>
</dbReference>
<dbReference type="Proteomes" id="UP000288024">
    <property type="component" value="Unassembled WGS sequence"/>
</dbReference>
<dbReference type="InterPro" id="IPR011146">
    <property type="entry name" value="HIT-like"/>
</dbReference>
<evidence type="ECO:0000259" key="3">
    <source>
        <dbReference type="PROSITE" id="PS51084"/>
    </source>
</evidence>
<dbReference type="PANTHER" id="PTHR46648">
    <property type="entry name" value="HIT FAMILY PROTEIN 1"/>
    <property type="match status" value="1"/>
</dbReference>
<organism evidence="4 5">
    <name type="scientific">Niallia taxi</name>
    <dbReference type="NCBI Taxonomy" id="2499688"/>
    <lineage>
        <taxon>Bacteria</taxon>
        <taxon>Bacillati</taxon>
        <taxon>Bacillota</taxon>
        <taxon>Bacilli</taxon>
        <taxon>Bacillales</taxon>
        <taxon>Bacillaceae</taxon>
        <taxon>Niallia</taxon>
    </lineage>
</organism>
<dbReference type="SUPFAM" id="SSF54197">
    <property type="entry name" value="HIT-like"/>
    <property type="match status" value="1"/>
</dbReference>
<name>A0A3S2UZA8_9BACI</name>
<evidence type="ECO:0000256" key="2">
    <source>
        <dbReference type="PROSITE-ProRule" id="PRU00464"/>
    </source>
</evidence>
<protein>
    <submittedName>
        <fullName evidence="4">HIT family protein</fullName>
    </submittedName>
</protein>
<dbReference type="Gene3D" id="3.30.428.10">
    <property type="entry name" value="HIT-like"/>
    <property type="match status" value="1"/>
</dbReference>
<evidence type="ECO:0000313" key="5">
    <source>
        <dbReference type="Proteomes" id="UP000288024"/>
    </source>
</evidence>
<dbReference type="AlphaFoldDB" id="A0A3S2UZA8"/>
<reference evidence="4 5" key="1">
    <citation type="submission" date="2019-01" db="EMBL/GenBank/DDBJ databases">
        <title>Bacillus sp. M5HDSG1-1, whole genome shotgun sequence.</title>
        <authorList>
            <person name="Tuo L."/>
        </authorList>
    </citation>
    <scope>NUCLEOTIDE SEQUENCE [LARGE SCALE GENOMIC DNA]</scope>
    <source>
        <strain evidence="4 5">M5HDSG1-1</strain>
    </source>
</reference>
<dbReference type="Pfam" id="PF01230">
    <property type="entry name" value="HIT"/>
    <property type="match status" value="1"/>
</dbReference>
<accession>A0A3S2UZA8</accession>
<proteinExistence type="predicted"/>
<comment type="caution">
    <text evidence="4">The sequence shown here is derived from an EMBL/GenBank/DDBJ whole genome shotgun (WGS) entry which is preliminary data.</text>
</comment>
<dbReference type="EMBL" id="RZTZ01000001">
    <property type="protein sequence ID" value="RVT67770.1"/>
    <property type="molecule type" value="Genomic_DNA"/>
</dbReference>
<feature type="active site" description="Tele-AMP-histidine intermediate" evidence="1">
    <location>
        <position position="101"/>
    </location>
</feature>
<gene>
    <name evidence="4" type="ORF">EM808_04665</name>
</gene>
<dbReference type="GO" id="GO:0003824">
    <property type="term" value="F:catalytic activity"/>
    <property type="evidence" value="ECO:0007669"/>
    <property type="project" value="InterPro"/>
</dbReference>
<dbReference type="InterPro" id="IPR036265">
    <property type="entry name" value="HIT-like_sf"/>
</dbReference>
<evidence type="ECO:0000313" key="4">
    <source>
        <dbReference type="EMBL" id="RVT67770.1"/>
    </source>
</evidence>
<dbReference type="PROSITE" id="PS51084">
    <property type="entry name" value="HIT_2"/>
    <property type="match status" value="1"/>
</dbReference>
<dbReference type="PANTHER" id="PTHR46648:SF1">
    <property type="entry name" value="ADENOSINE 5'-MONOPHOSPHORAMIDASE HNT1"/>
    <property type="match status" value="1"/>
</dbReference>
<dbReference type="InterPro" id="IPR001310">
    <property type="entry name" value="Histidine_triad_HIT"/>
</dbReference>
<dbReference type="GO" id="GO:0009117">
    <property type="term" value="P:nucleotide metabolic process"/>
    <property type="evidence" value="ECO:0007669"/>
    <property type="project" value="TreeGrafter"/>
</dbReference>
<feature type="short sequence motif" description="Histidine triad motif" evidence="2">
    <location>
        <begin position="97"/>
        <end position="101"/>
    </location>
</feature>
<keyword evidence="5" id="KW-1185">Reference proteome</keyword>
<evidence type="ECO:0000256" key="1">
    <source>
        <dbReference type="PIRSR" id="PIRSR601310-1"/>
    </source>
</evidence>
<dbReference type="PRINTS" id="PR00332">
    <property type="entry name" value="HISTRIAD"/>
</dbReference>
<feature type="domain" description="HIT" evidence="3">
    <location>
        <begin position="7"/>
        <end position="112"/>
    </location>
</feature>